<name>A0A0M2GGA8_9ACTN</name>
<protein>
    <submittedName>
        <fullName evidence="1">Uncharacterized protein</fullName>
    </submittedName>
</protein>
<comment type="caution">
    <text evidence="1">The sequence shown here is derived from an EMBL/GenBank/DDBJ whole genome shotgun (WGS) entry which is preliminary data.</text>
</comment>
<dbReference type="PATRIC" id="fig|284040.3.peg.8135"/>
<evidence type="ECO:0000313" key="2">
    <source>
        <dbReference type="Proteomes" id="UP000034786"/>
    </source>
</evidence>
<dbReference type="Proteomes" id="UP000034786">
    <property type="component" value="Unassembled WGS sequence"/>
</dbReference>
<organism evidence="1 2">
    <name type="scientific">Streptomyces variegatus</name>
    <dbReference type="NCBI Taxonomy" id="284040"/>
    <lineage>
        <taxon>Bacteria</taxon>
        <taxon>Bacillati</taxon>
        <taxon>Actinomycetota</taxon>
        <taxon>Actinomycetes</taxon>
        <taxon>Kitasatosporales</taxon>
        <taxon>Streptomycetaceae</taxon>
        <taxon>Streptomyces</taxon>
    </lineage>
</organism>
<evidence type="ECO:0000313" key="1">
    <source>
        <dbReference type="EMBL" id="KJK33753.1"/>
    </source>
</evidence>
<sequence length="85" mass="9012">MHAKVSNPGLQFFAHAPGVPTCTLAEESVAHHLLKLEHLGPASKGNTHPGCVHVIQGWNTHHTQVLLLTHDEAAAWVAATAAELS</sequence>
<keyword evidence="2" id="KW-1185">Reference proteome</keyword>
<gene>
    <name evidence="1" type="ORF">UK15_38685</name>
</gene>
<dbReference type="EMBL" id="JYJH01000086">
    <property type="protein sequence ID" value="KJK33753.1"/>
    <property type="molecule type" value="Genomic_DNA"/>
</dbReference>
<accession>A0A0M2GGA8</accession>
<dbReference type="STRING" id="284040.UK15_38685"/>
<dbReference type="AlphaFoldDB" id="A0A0M2GGA8"/>
<proteinExistence type="predicted"/>
<reference evidence="2" key="1">
    <citation type="submission" date="2015-02" db="EMBL/GenBank/DDBJ databases">
        <authorList>
            <person name="Ju K.-S."/>
            <person name="Doroghazi J.R."/>
            <person name="Metcalf W."/>
        </authorList>
    </citation>
    <scope>NUCLEOTIDE SEQUENCE [LARGE SCALE GENOMIC DNA]</scope>
    <source>
        <strain evidence="2">NRRL B-16380</strain>
    </source>
</reference>